<feature type="region of interest" description="Disordered" evidence="1">
    <location>
        <begin position="27"/>
        <end position="58"/>
    </location>
</feature>
<dbReference type="PROSITE" id="PS51257">
    <property type="entry name" value="PROKAR_LIPOPROTEIN"/>
    <property type="match status" value="1"/>
</dbReference>
<reference evidence="3 4" key="1">
    <citation type="submission" date="2019-03" db="EMBL/GenBank/DDBJ databases">
        <title>Sequencing the genomes of 1000 actinobacteria strains.</title>
        <authorList>
            <person name="Klenk H.-P."/>
        </authorList>
    </citation>
    <scope>NUCLEOTIDE SEQUENCE [LARGE SCALE GENOMIC DNA]</scope>
    <source>
        <strain evidence="3 4">DSM 44969</strain>
    </source>
</reference>
<keyword evidence="2" id="KW-0732">Signal</keyword>
<dbReference type="Proteomes" id="UP000295560">
    <property type="component" value="Unassembled WGS sequence"/>
</dbReference>
<dbReference type="SUPFAM" id="SSF50199">
    <property type="entry name" value="Staphylococcal nuclease"/>
    <property type="match status" value="1"/>
</dbReference>
<dbReference type="RefSeq" id="WP_132430627.1">
    <property type="nucleotide sequence ID" value="NZ_SMFZ01000002.1"/>
</dbReference>
<proteinExistence type="predicted"/>
<feature type="signal peptide" evidence="2">
    <location>
        <begin position="1"/>
        <end position="22"/>
    </location>
</feature>
<evidence type="ECO:0000256" key="2">
    <source>
        <dbReference type="SAM" id="SignalP"/>
    </source>
</evidence>
<keyword evidence="3" id="KW-0255">Endonuclease</keyword>
<protein>
    <submittedName>
        <fullName evidence="3">Endonuclease YncB(Thermonuclease family)</fullName>
    </submittedName>
</protein>
<sequence length="244" mass="25667">MSKGSSLIGGAVVIGIFFAACAGNNDDEPTPAAAPSTTASAPSYSASSPSYTPTTPAADYSRATADAAPPFAGEPLTVSEVVDGDTFKTSDGRTIRVLGIDSCEAGTYGGDLATSDARLKLTSTYDGPVTVTSQAGVDTDPYGRQLRYVQFGSNHEDFGEYMVQNDHTGVYQGRNDASPDYVARLYALDTKYSANPPSGRECGDPYPSTTSSDGNSYSYDNDDDDYNMPDGALTGGYCARKWWC</sequence>
<feature type="compositionally biased region" description="Low complexity" evidence="1">
    <location>
        <begin position="30"/>
        <end position="58"/>
    </location>
</feature>
<dbReference type="GO" id="GO:0004519">
    <property type="term" value="F:endonuclease activity"/>
    <property type="evidence" value="ECO:0007669"/>
    <property type="project" value="UniProtKB-KW"/>
</dbReference>
<gene>
    <name evidence="3" type="ORF">EV378_5945</name>
</gene>
<evidence type="ECO:0000313" key="4">
    <source>
        <dbReference type="Proteomes" id="UP000295560"/>
    </source>
</evidence>
<dbReference type="InterPro" id="IPR035437">
    <property type="entry name" value="SNase_OB-fold_sf"/>
</dbReference>
<keyword evidence="3" id="KW-0540">Nuclease</keyword>
<feature type="region of interest" description="Disordered" evidence="1">
    <location>
        <begin position="194"/>
        <end position="219"/>
    </location>
</feature>
<dbReference type="EMBL" id="SMFZ01000002">
    <property type="protein sequence ID" value="TCK21948.1"/>
    <property type="molecule type" value="Genomic_DNA"/>
</dbReference>
<comment type="caution">
    <text evidence="3">The sequence shown here is derived from an EMBL/GenBank/DDBJ whole genome shotgun (WGS) entry which is preliminary data.</text>
</comment>
<name>A0A4R1HJC2_PSEEN</name>
<dbReference type="AlphaFoldDB" id="A0A4R1HJC2"/>
<dbReference type="Gene3D" id="2.40.50.90">
    <property type="match status" value="1"/>
</dbReference>
<evidence type="ECO:0000256" key="1">
    <source>
        <dbReference type="SAM" id="MobiDB-lite"/>
    </source>
</evidence>
<dbReference type="OrthoDB" id="6048299at2"/>
<accession>A0A4R1HJC2</accession>
<keyword evidence="4" id="KW-1185">Reference proteome</keyword>
<keyword evidence="3" id="KW-0378">Hydrolase</keyword>
<evidence type="ECO:0000313" key="3">
    <source>
        <dbReference type="EMBL" id="TCK21948.1"/>
    </source>
</evidence>
<feature type="chain" id="PRO_5039224934" evidence="2">
    <location>
        <begin position="23"/>
        <end position="244"/>
    </location>
</feature>
<organism evidence="3 4">
    <name type="scientific">Pseudonocardia endophytica</name>
    <dbReference type="NCBI Taxonomy" id="401976"/>
    <lineage>
        <taxon>Bacteria</taxon>
        <taxon>Bacillati</taxon>
        <taxon>Actinomycetota</taxon>
        <taxon>Actinomycetes</taxon>
        <taxon>Pseudonocardiales</taxon>
        <taxon>Pseudonocardiaceae</taxon>
        <taxon>Pseudonocardia</taxon>
    </lineage>
</organism>